<dbReference type="GO" id="GO:0003824">
    <property type="term" value="F:catalytic activity"/>
    <property type="evidence" value="ECO:0007669"/>
    <property type="project" value="InterPro"/>
</dbReference>
<dbReference type="KEGG" id="acis:CBP35_13285"/>
<dbReference type="InterPro" id="IPR005000">
    <property type="entry name" value="Aldolase/citrate-lyase_domain"/>
</dbReference>
<protein>
    <submittedName>
        <fullName evidence="1">Uncharacterized protein</fullName>
    </submittedName>
</protein>
<keyword evidence="2" id="KW-1185">Reference proteome</keyword>
<dbReference type="Pfam" id="PF03328">
    <property type="entry name" value="HpcH_HpaI"/>
    <property type="match status" value="1"/>
</dbReference>
<reference evidence="1 2" key="1">
    <citation type="submission" date="2017-05" db="EMBL/GenBank/DDBJ databases">
        <title>Polyphasic characterization of four soil-derived phenanthrene-degrading Acidovorax strains and proposal of Acidovorax phenanthrenivorans sp. nov.</title>
        <authorList>
            <person name="Singleton D.R."/>
            <person name="Lee J."/>
            <person name="Dickey A.N."/>
            <person name="Stroud A."/>
            <person name="Scholl E.H."/>
            <person name="Wright F.A."/>
            <person name="Aitken M.D."/>
        </authorList>
    </citation>
    <scope>NUCLEOTIDE SEQUENCE [LARGE SCALE GENOMIC DNA]</scope>
    <source>
        <strain evidence="1">NA3</strain>
    </source>
</reference>
<accession>A0A240UGX8</accession>
<dbReference type="SUPFAM" id="SSF51621">
    <property type="entry name" value="Phosphoenolpyruvate/pyruvate domain"/>
    <property type="match status" value="1"/>
</dbReference>
<dbReference type="OrthoDB" id="348111at2"/>
<accession>A0A240TWQ4</accession>
<evidence type="ECO:0000313" key="1">
    <source>
        <dbReference type="EMBL" id="ART53505.1"/>
    </source>
</evidence>
<gene>
    <name evidence="1" type="ORF">CBP34_05040</name>
</gene>
<dbReference type="AlphaFoldDB" id="A0A240U6M6"/>
<dbReference type="KEGG" id="acid:CBP33_05205"/>
<dbReference type="InterPro" id="IPR040442">
    <property type="entry name" value="Pyrv_kinase-like_dom_sf"/>
</dbReference>
<accession>A0A240U6M6</accession>
<evidence type="ECO:0000313" key="2">
    <source>
        <dbReference type="Proteomes" id="UP000194432"/>
    </source>
</evidence>
<organism evidence="1 2">
    <name type="scientific">Acidovorax carolinensis</name>
    <dbReference type="NCBI Taxonomy" id="553814"/>
    <lineage>
        <taxon>Bacteria</taxon>
        <taxon>Pseudomonadati</taxon>
        <taxon>Pseudomonadota</taxon>
        <taxon>Betaproteobacteria</taxon>
        <taxon>Burkholderiales</taxon>
        <taxon>Comamonadaceae</taxon>
        <taxon>Acidovorax</taxon>
    </lineage>
</organism>
<dbReference type="Proteomes" id="UP000194432">
    <property type="component" value="Chromosome 1"/>
</dbReference>
<dbReference type="InterPro" id="IPR015813">
    <property type="entry name" value="Pyrv/PenolPyrv_kinase-like_dom"/>
</dbReference>
<dbReference type="GO" id="GO:0046872">
    <property type="term" value="F:metal ion binding"/>
    <property type="evidence" value="ECO:0007669"/>
    <property type="project" value="UniProtKB-KW"/>
</dbReference>
<dbReference type="EMBL" id="CP021361">
    <property type="protein sequence ID" value="ART53505.1"/>
    <property type="molecule type" value="Genomic_DNA"/>
</dbReference>
<dbReference type="KEGG" id="acip:CBP36_05655"/>
<dbReference type="Gene3D" id="3.20.20.60">
    <property type="entry name" value="Phosphoenolpyruvate-binding domains"/>
    <property type="match status" value="1"/>
</dbReference>
<sequence>MVSGADAVIIDLEDAVGLDAKEDAQAQLVQASSKMTPAQRARVVVRISAASTVWHADDLALLQPLVAQGLSGMALTLDPSRDHAS</sequence>
<dbReference type="KEGG" id="acin:CBP34_05040"/>
<name>A0A240U6M6_9BURK</name>
<proteinExistence type="predicted"/>